<dbReference type="GeneID" id="11499176"/>
<sequence length="639" mass="74513">MNNLLHDITDTENNSNSNSNSNSNNKTRKKRKLTQDEINKPILANYKKLATQRKIQRQLINKVKIYHEKNLNCNWEILKLKTKILPDLKYQISKRKGMKTKILNDISNLNDSLLSRDQIITDLTSMEPSIISQLQSQFQQEISNLKKIHDEKFNTRSMVLQLELNQLEKMKPKEELLKEIAHLDEKLIQLQDQIIGLTMENENKCNQYNSTLQKNFNKFKLENNSIDDIMVKQRNLTAQKSTLLNHESKLLNEIQLNETEINQYKLQIMVIEDDLKRINEKSKPLKDSLNNKLSYLHELQTQIDKLQTIATNKELKFNNDFNLMELQSLRRKKLENSIDELKGFIRTFAYIDSSASASTSASSSVPSPSHWKIDYHDNLVHNDLENISYPFTRLILPHNMATTNINDNNNDNCIEKTFIQNEFQIFIDMCLNQLENFNLFSISINPWTRLRDNVLYHYHSLINNKNNINKNATSENMFIKFQCAYLSDTLPSIDYLTISNTTTASPTTRTNEPGINLRFEQNENNEKLIEIDSKIISLNSKKIEFIDTLLLNLKLNDTKLVHGLNIFKFTIKKTGSINPPPNNNNNTNILEKSFYFIETNNSQMLKNFHNHTKEKISYKASIYFSNNCLHGINHSAFLN</sequence>
<dbReference type="Proteomes" id="UP000000689">
    <property type="component" value="Chromosome 6"/>
</dbReference>
<evidence type="ECO:0000313" key="4">
    <source>
        <dbReference type="EMBL" id="CCD25437.1"/>
    </source>
</evidence>
<evidence type="ECO:0000259" key="3">
    <source>
        <dbReference type="Pfam" id="PF16796"/>
    </source>
</evidence>
<gene>
    <name evidence="4" type="primary">NDAI0F01180</name>
    <name evidence="4" type="ordered locus">NDAI_0F01180</name>
</gene>
<dbReference type="EMBL" id="HE580272">
    <property type="protein sequence ID" value="CCD25437.1"/>
    <property type="molecule type" value="Genomic_DNA"/>
</dbReference>
<dbReference type="HOGENOM" id="CLU_025801_0_0_1"/>
<keyword evidence="5" id="KW-1185">Reference proteome</keyword>
<feature type="region of interest" description="Disordered" evidence="2">
    <location>
        <begin position="1"/>
        <end position="36"/>
    </location>
</feature>
<dbReference type="OrthoDB" id="4067584at2759"/>
<proteinExistence type="predicted"/>
<dbReference type="InterPro" id="IPR031852">
    <property type="entry name" value="Vik1/Cik1_MT-bd"/>
</dbReference>
<dbReference type="Gene3D" id="3.40.850.20">
    <property type="match status" value="1"/>
</dbReference>
<dbReference type="KEGG" id="ndi:NDAI_0F01180"/>
<reference evidence="4 5" key="1">
    <citation type="journal article" date="2011" name="Proc. Natl. Acad. Sci. U.S.A.">
        <title>Evolutionary erosion of yeast sex chromosomes by mating-type switching accidents.</title>
        <authorList>
            <person name="Gordon J.L."/>
            <person name="Armisen D."/>
            <person name="Proux-Wera E."/>
            <person name="Oheigeartaigh S.S."/>
            <person name="Byrne K.P."/>
            <person name="Wolfe K.H."/>
        </authorList>
    </citation>
    <scope>NUCLEOTIDE SEQUENCE [LARGE SCALE GENOMIC DNA]</scope>
    <source>
        <strain evidence="5">ATCC 10597 / BCRC 20456 / CBS 421 / NBRC 0211 / NRRL Y-12639</strain>
    </source>
</reference>
<feature type="coiled-coil region" evidence="1">
    <location>
        <begin position="173"/>
        <end position="200"/>
    </location>
</feature>
<evidence type="ECO:0000256" key="1">
    <source>
        <dbReference type="SAM" id="Coils"/>
    </source>
</evidence>
<keyword evidence="1" id="KW-0175">Coiled coil</keyword>
<dbReference type="eggNOG" id="ENOG502RIY9">
    <property type="taxonomic scope" value="Eukaryota"/>
</dbReference>
<dbReference type="AlphaFoldDB" id="G0WCC6"/>
<evidence type="ECO:0000313" key="5">
    <source>
        <dbReference type="Proteomes" id="UP000000689"/>
    </source>
</evidence>
<dbReference type="Pfam" id="PF16796">
    <property type="entry name" value="Microtub_bd"/>
    <property type="match status" value="1"/>
</dbReference>
<dbReference type="GO" id="GO:0008017">
    <property type="term" value="F:microtubule binding"/>
    <property type="evidence" value="ECO:0007669"/>
    <property type="project" value="InterPro"/>
</dbReference>
<feature type="compositionally biased region" description="Low complexity" evidence="2">
    <location>
        <begin position="13"/>
        <end position="25"/>
    </location>
</feature>
<accession>G0WCC6</accession>
<name>G0WCC6_NAUDC</name>
<evidence type="ECO:0000256" key="2">
    <source>
        <dbReference type="SAM" id="MobiDB-lite"/>
    </source>
</evidence>
<feature type="domain" description="Spindle pole body-associated protein Vik1/Cik1 microtubule binding" evidence="3">
    <location>
        <begin position="326"/>
        <end position="495"/>
    </location>
</feature>
<dbReference type="RefSeq" id="XP_003670680.1">
    <property type="nucleotide sequence ID" value="XM_003670632.1"/>
</dbReference>
<protein>
    <recommendedName>
        <fullName evidence="3">Spindle pole body-associated protein Vik1/Cik1 microtubule binding domain-containing protein</fullName>
    </recommendedName>
</protein>
<feature type="coiled-coil region" evidence="1">
    <location>
        <begin position="261"/>
        <end position="316"/>
    </location>
</feature>
<dbReference type="OMA" id="CFAYANE"/>
<organism evidence="4 5">
    <name type="scientific">Naumovozyma dairenensis (strain ATCC 10597 / BCRC 20456 / CBS 421 / NBRC 0211 / NRRL Y-12639)</name>
    <name type="common">Saccharomyces dairenensis</name>
    <dbReference type="NCBI Taxonomy" id="1071378"/>
    <lineage>
        <taxon>Eukaryota</taxon>
        <taxon>Fungi</taxon>
        <taxon>Dikarya</taxon>
        <taxon>Ascomycota</taxon>
        <taxon>Saccharomycotina</taxon>
        <taxon>Saccharomycetes</taxon>
        <taxon>Saccharomycetales</taxon>
        <taxon>Saccharomycetaceae</taxon>
        <taxon>Naumovozyma</taxon>
    </lineage>
</organism>